<name>A0A0F9E008_9ZZZZ</name>
<comment type="caution">
    <text evidence="1">The sequence shown here is derived from an EMBL/GenBank/DDBJ whole genome shotgun (WGS) entry which is preliminary data.</text>
</comment>
<organism evidence="1">
    <name type="scientific">marine sediment metagenome</name>
    <dbReference type="NCBI Taxonomy" id="412755"/>
    <lineage>
        <taxon>unclassified sequences</taxon>
        <taxon>metagenomes</taxon>
        <taxon>ecological metagenomes</taxon>
    </lineage>
</organism>
<dbReference type="AlphaFoldDB" id="A0A0F9E008"/>
<sequence length="82" mass="9500">MDQFMKAIDFLKRERDEGFCCPHTREKSLAGLPSNTELRRWLSKGSVMINWQNPKPGDEVVFPILQLMFFPGTKSQVTVIQE</sequence>
<accession>A0A0F9E008</accession>
<proteinExistence type="predicted"/>
<gene>
    <name evidence="1" type="ORF">LCGC14_2135850</name>
</gene>
<evidence type="ECO:0000313" key="1">
    <source>
        <dbReference type="EMBL" id="KKL67353.1"/>
    </source>
</evidence>
<reference evidence="1" key="1">
    <citation type="journal article" date="2015" name="Nature">
        <title>Complex archaea that bridge the gap between prokaryotes and eukaryotes.</title>
        <authorList>
            <person name="Spang A."/>
            <person name="Saw J.H."/>
            <person name="Jorgensen S.L."/>
            <person name="Zaremba-Niedzwiedzka K."/>
            <person name="Martijn J."/>
            <person name="Lind A.E."/>
            <person name="van Eijk R."/>
            <person name="Schleper C."/>
            <person name="Guy L."/>
            <person name="Ettema T.J."/>
        </authorList>
    </citation>
    <scope>NUCLEOTIDE SEQUENCE</scope>
</reference>
<protein>
    <submittedName>
        <fullName evidence="1">Uncharacterized protein</fullName>
    </submittedName>
</protein>
<dbReference type="EMBL" id="LAZR01026888">
    <property type="protein sequence ID" value="KKL67353.1"/>
    <property type="molecule type" value="Genomic_DNA"/>
</dbReference>